<comment type="caution">
    <text evidence="2">The sequence shown here is derived from an EMBL/GenBank/DDBJ whole genome shotgun (WGS) entry which is preliminary data.</text>
</comment>
<protein>
    <submittedName>
        <fullName evidence="2">Uncharacterized protein</fullName>
    </submittedName>
</protein>
<reference evidence="2" key="1">
    <citation type="submission" date="2022-06" db="EMBL/GenBank/DDBJ databases">
        <title>Genome Sequence of Candolleomyces eurysporus.</title>
        <authorList>
            <person name="Buettner E."/>
        </authorList>
    </citation>
    <scope>NUCLEOTIDE SEQUENCE</scope>
    <source>
        <strain evidence="2">VTCC 930004</strain>
    </source>
</reference>
<sequence>METDQQRMEVEGLELEAEGLAGEEAASDPPAFKEPTQMLSTEQLVSIVFAESESEIPTRLYACLTARVLEHFASIMEITLGQNKQGKRTLFAACVSQNEETKRKLLDHFREPPATSLKTEPSGSNTPARATLPSQAALKRLAEHLVNLESSTSELAVRLYDRVTVAILRHYCQVMEIAMDRGASKRELFERCINESDEKKQGLMAHLAQDDNLKLEKNVFLGQDVMEEVWFDMKSTVLPSWVTLVPSNWGTACQGKLSADNWRIICCVHLPITLIRLYGQDSGRKKMIVDNFMDLICAVRVATMDTISPNQIELYRLSILHYSLGVKALFTEHKILPSHHAALHLGDVLEKFGPKHTHDSPHYERYINFFHRMNNHKLDLAGELEGTLLKTACRCANTITLLQDNPRIASSAARMMSRMKIVEDEHSRGFRLAASFDSAFDYETSSRTTQTENLDDLEYNLLCALIQKQPAERNTIIPQSGCFIDAIAHKNSVFAVWNSQQYRDSCILYSTGNHTTELDGFQAAIIRKIFKHRYTTLSGVGRDGCYLFVRQYCKIAKEEDPYRQYGVMGRFLCEPDRFVVQVIELHQVVCYVARTEFVDFQCQATGSPSVNK</sequence>
<feature type="compositionally biased region" description="Polar residues" evidence="1">
    <location>
        <begin position="116"/>
        <end position="130"/>
    </location>
</feature>
<name>A0A9W8IQE9_9AGAR</name>
<gene>
    <name evidence="2" type="ORF">H1R20_g16228</name>
</gene>
<accession>A0A9W8IQE9</accession>
<keyword evidence="3" id="KW-1185">Reference proteome</keyword>
<feature type="non-terminal residue" evidence="2">
    <location>
        <position position="612"/>
    </location>
</feature>
<dbReference type="OrthoDB" id="3039677at2759"/>
<proteinExistence type="predicted"/>
<dbReference type="EMBL" id="JANBPK010001737">
    <property type="protein sequence ID" value="KAJ2920865.1"/>
    <property type="molecule type" value="Genomic_DNA"/>
</dbReference>
<organism evidence="2 3">
    <name type="scientific">Candolleomyces eurysporus</name>
    <dbReference type="NCBI Taxonomy" id="2828524"/>
    <lineage>
        <taxon>Eukaryota</taxon>
        <taxon>Fungi</taxon>
        <taxon>Dikarya</taxon>
        <taxon>Basidiomycota</taxon>
        <taxon>Agaricomycotina</taxon>
        <taxon>Agaricomycetes</taxon>
        <taxon>Agaricomycetidae</taxon>
        <taxon>Agaricales</taxon>
        <taxon>Agaricineae</taxon>
        <taxon>Psathyrellaceae</taxon>
        <taxon>Candolleomyces</taxon>
    </lineage>
</organism>
<dbReference type="AlphaFoldDB" id="A0A9W8IQE9"/>
<dbReference type="Proteomes" id="UP001140091">
    <property type="component" value="Unassembled WGS sequence"/>
</dbReference>
<feature type="region of interest" description="Disordered" evidence="1">
    <location>
        <begin position="1"/>
        <end position="29"/>
    </location>
</feature>
<feature type="region of interest" description="Disordered" evidence="1">
    <location>
        <begin position="110"/>
        <end position="130"/>
    </location>
</feature>
<evidence type="ECO:0000313" key="3">
    <source>
        <dbReference type="Proteomes" id="UP001140091"/>
    </source>
</evidence>
<evidence type="ECO:0000313" key="2">
    <source>
        <dbReference type="EMBL" id="KAJ2920865.1"/>
    </source>
</evidence>
<evidence type="ECO:0000256" key="1">
    <source>
        <dbReference type="SAM" id="MobiDB-lite"/>
    </source>
</evidence>
<feature type="compositionally biased region" description="Basic and acidic residues" evidence="1">
    <location>
        <begin position="1"/>
        <end position="10"/>
    </location>
</feature>